<evidence type="ECO:0000256" key="13">
    <source>
        <dbReference type="SAM" id="Phobius"/>
    </source>
</evidence>
<dbReference type="InterPro" id="IPR044537">
    <property type="entry name" value="Rip2-like"/>
</dbReference>
<keyword evidence="5 15" id="KW-0645">Protease</keyword>
<comment type="similarity">
    <text evidence="3">Belongs to the peptidase M50B family.</text>
</comment>
<dbReference type="InterPro" id="IPR052348">
    <property type="entry name" value="Metallopeptidase_M50B"/>
</dbReference>
<keyword evidence="12 13" id="KW-0472">Membrane</keyword>
<keyword evidence="6 13" id="KW-0812">Transmembrane</keyword>
<comment type="cofactor">
    <cofactor evidence="1">
        <name>Zn(2+)</name>
        <dbReference type="ChEBI" id="CHEBI:29105"/>
    </cofactor>
</comment>
<feature type="transmembrane region" description="Helical" evidence="13">
    <location>
        <begin position="196"/>
        <end position="223"/>
    </location>
</feature>
<feature type="transmembrane region" description="Helical" evidence="13">
    <location>
        <begin position="49"/>
        <end position="66"/>
    </location>
</feature>
<evidence type="ECO:0000256" key="6">
    <source>
        <dbReference type="ARBA" id="ARBA00022692"/>
    </source>
</evidence>
<protein>
    <submittedName>
        <fullName evidence="15">Site-2 protease family protein</fullName>
    </submittedName>
</protein>
<evidence type="ECO:0000256" key="12">
    <source>
        <dbReference type="ARBA" id="ARBA00023136"/>
    </source>
</evidence>
<dbReference type="CDD" id="cd06158">
    <property type="entry name" value="S2P-M50_like_1"/>
    <property type="match status" value="1"/>
</dbReference>
<keyword evidence="9" id="KW-0862">Zinc</keyword>
<keyword evidence="11" id="KW-0482">Metalloprotease</keyword>
<dbReference type="RefSeq" id="WP_263370065.1">
    <property type="nucleotide sequence ID" value="NZ_JAGSYD010000001.1"/>
</dbReference>
<sequence length="230" mass="25294">MPLNVALIIFELVLMVLAICIHDCAQAWAANKLGDPTARMLGRMTMNPAAHFDLFGMVIWPLLYIWRSPMVLGWGKPVPMTWRNFSKKNGEMLATLAGPAAQLGTAIVCLIVLVILKHTVAGAADSLVDALVLTMRAPVDTTALPGVFPVLLLLDIAIFVNLLLAIFNLVPIPFLDGGKILVHFLPYDAAKAFEQYGLYIMIAFFFFGFTIIMAVFSPVFTIFQRLLLSL</sequence>
<comment type="subcellular location">
    <subcellularLocation>
        <location evidence="2">Cell membrane</location>
        <topology evidence="2">Multi-pass membrane protein</topology>
    </subcellularLocation>
</comment>
<dbReference type="Pfam" id="PF02163">
    <property type="entry name" value="Peptidase_M50"/>
    <property type="match status" value="1"/>
</dbReference>
<dbReference type="PANTHER" id="PTHR35864">
    <property type="entry name" value="ZINC METALLOPROTEASE MJ0611-RELATED"/>
    <property type="match status" value="1"/>
</dbReference>
<feature type="domain" description="Peptidase M50" evidence="14">
    <location>
        <begin position="12"/>
        <end position="206"/>
    </location>
</feature>
<keyword evidence="8" id="KW-0378">Hydrolase</keyword>
<proteinExistence type="inferred from homology"/>
<evidence type="ECO:0000259" key="14">
    <source>
        <dbReference type="Pfam" id="PF02163"/>
    </source>
</evidence>
<dbReference type="EMBL" id="JBHSWI010000001">
    <property type="protein sequence ID" value="MFC6646392.1"/>
    <property type="molecule type" value="Genomic_DNA"/>
</dbReference>
<organism evidence="15 16">
    <name type="scientific">Granulicella cerasi</name>
    <dbReference type="NCBI Taxonomy" id="741063"/>
    <lineage>
        <taxon>Bacteria</taxon>
        <taxon>Pseudomonadati</taxon>
        <taxon>Acidobacteriota</taxon>
        <taxon>Terriglobia</taxon>
        <taxon>Terriglobales</taxon>
        <taxon>Acidobacteriaceae</taxon>
        <taxon>Granulicella</taxon>
    </lineage>
</organism>
<name>A0ABW1ZAC2_9BACT</name>
<accession>A0ABW1ZAC2</accession>
<comment type="caution">
    <text evidence="15">The sequence shown here is derived from an EMBL/GenBank/DDBJ whole genome shotgun (WGS) entry which is preliminary data.</text>
</comment>
<evidence type="ECO:0000256" key="2">
    <source>
        <dbReference type="ARBA" id="ARBA00004651"/>
    </source>
</evidence>
<keyword evidence="10 13" id="KW-1133">Transmembrane helix</keyword>
<evidence type="ECO:0000256" key="8">
    <source>
        <dbReference type="ARBA" id="ARBA00022801"/>
    </source>
</evidence>
<evidence type="ECO:0000256" key="9">
    <source>
        <dbReference type="ARBA" id="ARBA00022833"/>
    </source>
</evidence>
<evidence type="ECO:0000313" key="15">
    <source>
        <dbReference type="EMBL" id="MFC6646392.1"/>
    </source>
</evidence>
<evidence type="ECO:0000256" key="3">
    <source>
        <dbReference type="ARBA" id="ARBA00007931"/>
    </source>
</evidence>
<keyword evidence="7" id="KW-0479">Metal-binding</keyword>
<keyword evidence="16" id="KW-1185">Reference proteome</keyword>
<dbReference type="Proteomes" id="UP001596391">
    <property type="component" value="Unassembled WGS sequence"/>
</dbReference>
<dbReference type="GO" id="GO:0006508">
    <property type="term" value="P:proteolysis"/>
    <property type="evidence" value="ECO:0007669"/>
    <property type="project" value="UniProtKB-KW"/>
</dbReference>
<dbReference type="InterPro" id="IPR008915">
    <property type="entry name" value="Peptidase_M50"/>
</dbReference>
<evidence type="ECO:0000256" key="5">
    <source>
        <dbReference type="ARBA" id="ARBA00022670"/>
    </source>
</evidence>
<gene>
    <name evidence="15" type="ORF">ACFQBQ_12515</name>
</gene>
<feature type="transmembrane region" description="Helical" evidence="13">
    <location>
        <begin position="150"/>
        <end position="175"/>
    </location>
</feature>
<evidence type="ECO:0000256" key="7">
    <source>
        <dbReference type="ARBA" id="ARBA00022723"/>
    </source>
</evidence>
<reference evidence="16" key="1">
    <citation type="journal article" date="2019" name="Int. J. Syst. Evol. Microbiol.">
        <title>The Global Catalogue of Microorganisms (GCM) 10K type strain sequencing project: providing services to taxonomists for standard genome sequencing and annotation.</title>
        <authorList>
            <consortium name="The Broad Institute Genomics Platform"/>
            <consortium name="The Broad Institute Genome Sequencing Center for Infectious Disease"/>
            <person name="Wu L."/>
            <person name="Ma J."/>
        </authorList>
    </citation>
    <scope>NUCLEOTIDE SEQUENCE [LARGE SCALE GENOMIC DNA]</scope>
    <source>
        <strain evidence="16">CGMCC 1.16026</strain>
    </source>
</reference>
<feature type="transmembrane region" description="Helical" evidence="13">
    <location>
        <begin position="93"/>
        <end position="116"/>
    </location>
</feature>
<keyword evidence="4" id="KW-1003">Cell membrane</keyword>
<evidence type="ECO:0000256" key="4">
    <source>
        <dbReference type="ARBA" id="ARBA00022475"/>
    </source>
</evidence>
<evidence type="ECO:0000256" key="10">
    <source>
        <dbReference type="ARBA" id="ARBA00022989"/>
    </source>
</evidence>
<evidence type="ECO:0000313" key="16">
    <source>
        <dbReference type="Proteomes" id="UP001596391"/>
    </source>
</evidence>
<dbReference type="PANTHER" id="PTHR35864:SF1">
    <property type="entry name" value="ZINC METALLOPROTEASE YWHC-RELATED"/>
    <property type="match status" value="1"/>
</dbReference>
<evidence type="ECO:0000256" key="11">
    <source>
        <dbReference type="ARBA" id="ARBA00023049"/>
    </source>
</evidence>
<dbReference type="GO" id="GO:0008233">
    <property type="term" value="F:peptidase activity"/>
    <property type="evidence" value="ECO:0007669"/>
    <property type="project" value="UniProtKB-KW"/>
</dbReference>
<feature type="transmembrane region" description="Helical" evidence="13">
    <location>
        <begin position="7"/>
        <end position="29"/>
    </location>
</feature>
<evidence type="ECO:0000256" key="1">
    <source>
        <dbReference type="ARBA" id="ARBA00001947"/>
    </source>
</evidence>